<keyword evidence="2" id="KW-1185">Reference proteome</keyword>
<gene>
    <name evidence="1" type="ORF">OSB04_024129</name>
</gene>
<name>A0AA38T3Z8_9ASTR</name>
<dbReference type="Proteomes" id="UP001172457">
    <property type="component" value="Chromosome 6"/>
</dbReference>
<protein>
    <submittedName>
        <fullName evidence="1">Uncharacterized protein</fullName>
    </submittedName>
</protein>
<proteinExistence type="predicted"/>
<evidence type="ECO:0000313" key="2">
    <source>
        <dbReference type="Proteomes" id="UP001172457"/>
    </source>
</evidence>
<accession>A0AA38T3Z8</accession>
<sequence length="233" mass="26901">MAPYFKRNIPMILCAQKHDFKLRRVNKVDAARKASKSGETKTVHKEFVDFLPNIKANIRSTRESISIIHLTTPFIGVKELIGSRCCLKIITRGQCDMLCTNANSKLPTTKQKPSNNARWRMREPFMGQKPRQWNLTTGILPAYFTRRFNQTSDHRRYKVNRAISSYDRTIELTIYMYEFALITGKLIQDNHEAQPSSIKLKSDRWNKIRSSLKNLNVTIVKPAPVIAVAFMAQ</sequence>
<reference evidence="1" key="1">
    <citation type="submission" date="2023-03" db="EMBL/GenBank/DDBJ databases">
        <title>Chromosome-scale reference genome and RAD-based genetic map of yellow starthistle (Centaurea solstitialis) reveal putative structural variation and QTLs associated with invader traits.</title>
        <authorList>
            <person name="Reatini B."/>
            <person name="Cang F.A."/>
            <person name="Jiang Q."/>
            <person name="Mckibben M.T.W."/>
            <person name="Barker M.S."/>
            <person name="Rieseberg L.H."/>
            <person name="Dlugosch K.M."/>
        </authorList>
    </citation>
    <scope>NUCLEOTIDE SEQUENCE</scope>
    <source>
        <strain evidence="1">CAN-66</strain>
        <tissue evidence="1">Leaf</tissue>
    </source>
</reference>
<dbReference type="AlphaFoldDB" id="A0AA38T3Z8"/>
<evidence type="ECO:0000313" key="1">
    <source>
        <dbReference type="EMBL" id="KAJ9544422.1"/>
    </source>
</evidence>
<dbReference type="EMBL" id="JARYMX010000006">
    <property type="protein sequence ID" value="KAJ9544422.1"/>
    <property type="molecule type" value="Genomic_DNA"/>
</dbReference>
<organism evidence="1 2">
    <name type="scientific">Centaurea solstitialis</name>
    <name type="common">yellow star-thistle</name>
    <dbReference type="NCBI Taxonomy" id="347529"/>
    <lineage>
        <taxon>Eukaryota</taxon>
        <taxon>Viridiplantae</taxon>
        <taxon>Streptophyta</taxon>
        <taxon>Embryophyta</taxon>
        <taxon>Tracheophyta</taxon>
        <taxon>Spermatophyta</taxon>
        <taxon>Magnoliopsida</taxon>
        <taxon>eudicotyledons</taxon>
        <taxon>Gunneridae</taxon>
        <taxon>Pentapetalae</taxon>
        <taxon>asterids</taxon>
        <taxon>campanulids</taxon>
        <taxon>Asterales</taxon>
        <taxon>Asteraceae</taxon>
        <taxon>Carduoideae</taxon>
        <taxon>Cardueae</taxon>
        <taxon>Centaureinae</taxon>
        <taxon>Centaurea</taxon>
    </lineage>
</organism>
<comment type="caution">
    <text evidence="1">The sequence shown here is derived from an EMBL/GenBank/DDBJ whole genome shotgun (WGS) entry which is preliminary data.</text>
</comment>